<keyword evidence="14" id="KW-1185">Reference proteome</keyword>
<dbReference type="Pfam" id="PF08436">
    <property type="entry name" value="DXP_redisom_C"/>
    <property type="match status" value="1"/>
</dbReference>
<comment type="caution">
    <text evidence="13">The sequence shown here is derived from an EMBL/GenBank/DDBJ whole genome shotgun (WGS) entry which is preliminary data.</text>
</comment>
<dbReference type="InterPro" id="IPR036169">
    <property type="entry name" value="DXPR_C_sf"/>
</dbReference>
<feature type="binding site" evidence="9">
    <location>
        <position position="125"/>
    </location>
    <ligand>
        <name>1-deoxy-D-xylulose 5-phosphate</name>
        <dbReference type="ChEBI" id="CHEBI:57792"/>
    </ligand>
</feature>
<feature type="binding site" evidence="9">
    <location>
        <position position="124"/>
    </location>
    <ligand>
        <name>NADPH</name>
        <dbReference type="ChEBI" id="CHEBI:57783"/>
    </ligand>
</feature>
<name>A0ABU0ILY2_9CAUL</name>
<comment type="function">
    <text evidence="9">Catalyzes the NADPH-dependent rearrangement and reduction of 1-deoxy-D-xylulose-5-phosphate (DXP) to 2-C-methyl-D-erythritol 4-phosphate (MEP).</text>
</comment>
<comment type="cofactor">
    <cofactor evidence="9">
        <name>Mg(2+)</name>
        <dbReference type="ChEBI" id="CHEBI:18420"/>
    </cofactor>
    <cofactor evidence="9">
        <name>Mn(2+)</name>
        <dbReference type="ChEBI" id="CHEBI:29035"/>
    </cofactor>
</comment>
<feature type="binding site" evidence="9">
    <location>
        <position position="14"/>
    </location>
    <ligand>
        <name>NADPH</name>
        <dbReference type="ChEBI" id="CHEBI:57783"/>
    </ligand>
</feature>
<keyword evidence="6 9" id="KW-0464">Manganese</keyword>
<comment type="pathway">
    <text evidence="1 9">Isoprenoid biosynthesis; isopentenyl diphosphate biosynthesis via DXP pathway; isopentenyl diphosphate from 1-deoxy-D-xylulose 5-phosphate: step 1/6.</text>
</comment>
<dbReference type="NCBIfam" id="TIGR00243">
    <property type="entry name" value="Dxr"/>
    <property type="match status" value="1"/>
</dbReference>
<dbReference type="PANTHER" id="PTHR30525">
    <property type="entry name" value="1-DEOXY-D-XYLULOSE 5-PHOSPHATE REDUCTOISOMERASE"/>
    <property type="match status" value="1"/>
</dbReference>
<dbReference type="InterPro" id="IPR013512">
    <property type="entry name" value="DXP_reductoisomerase_N"/>
</dbReference>
<feature type="binding site" evidence="9">
    <location>
        <position position="15"/>
    </location>
    <ligand>
        <name>NADPH</name>
        <dbReference type="ChEBI" id="CHEBI:57783"/>
    </ligand>
</feature>
<comment type="similarity">
    <text evidence="2 9">Belongs to the DXR family.</text>
</comment>
<accession>A0ABU0ILY2</accession>
<feature type="binding site" evidence="9">
    <location>
        <position position="40"/>
    </location>
    <ligand>
        <name>NADPH</name>
        <dbReference type="ChEBI" id="CHEBI:57783"/>
    </ligand>
</feature>
<feature type="binding site" evidence="9">
    <location>
        <position position="199"/>
    </location>
    <ligand>
        <name>1-deoxy-D-xylulose 5-phosphate</name>
        <dbReference type="ChEBI" id="CHEBI:57792"/>
    </ligand>
</feature>
<dbReference type="PIRSF" id="PIRSF006205">
    <property type="entry name" value="Dxp_reductismrs"/>
    <property type="match status" value="1"/>
</dbReference>
<feature type="binding site" evidence="9">
    <location>
        <position position="39"/>
    </location>
    <ligand>
        <name>NADPH</name>
        <dbReference type="ChEBI" id="CHEBI:57783"/>
    </ligand>
</feature>
<evidence type="ECO:0000256" key="3">
    <source>
        <dbReference type="ARBA" id="ARBA00022723"/>
    </source>
</evidence>
<dbReference type="Pfam" id="PF13288">
    <property type="entry name" value="DXPR_C"/>
    <property type="match status" value="1"/>
</dbReference>
<evidence type="ECO:0000256" key="6">
    <source>
        <dbReference type="ARBA" id="ARBA00023211"/>
    </source>
</evidence>
<evidence type="ECO:0000259" key="12">
    <source>
        <dbReference type="Pfam" id="PF13288"/>
    </source>
</evidence>
<dbReference type="InterPro" id="IPR003821">
    <property type="entry name" value="DXP_reductoisomerase"/>
</dbReference>
<feature type="binding site" evidence="9">
    <location>
        <position position="126"/>
    </location>
    <ligand>
        <name>NADPH</name>
        <dbReference type="ChEBI" id="CHEBI:57783"/>
    </ligand>
</feature>
<dbReference type="GO" id="GO:0030604">
    <property type="term" value="F:1-deoxy-D-xylulose-5-phosphate reductoisomerase activity"/>
    <property type="evidence" value="ECO:0007669"/>
    <property type="project" value="UniProtKB-EC"/>
</dbReference>
<feature type="binding site" evidence="9">
    <location>
        <position position="212"/>
    </location>
    <ligand>
        <name>1-deoxy-D-xylulose 5-phosphate</name>
        <dbReference type="ChEBI" id="CHEBI:57792"/>
    </ligand>
</feature>
<dbReference type="Gene3D" id="3.40.50.720">
    <property type="entry name" value="NAD(P)-binding Rossmann-like Domain"/>
    <property type="match status" value="1"/>
</dbReference>
<dbReference type="InterPro" id="IPR036291">
    <property type="entry name" value="NAD(P)-bd_dom_sf"/>
</dbReference>
<proteinExistence type="inferred from homology"/>
<keyword evidence="9" id="KW-0460">Magnesium</keyword>
<keyword evidence="4 9" id="KW-0521">NADP</keyword>
<feature type="binding site" evidence="9">
    <location>
        <position position="41"/>
    </location>
    <ligand>
        <name>NADPH</name>
        <dbReference type="ChEBI" id="CHEBI:57783"/>
    </ligand>
</feature>
<dbReference type="NCBIfam" id="NF009114">
    <property type="entry name" value="PRK12464.1"/>
    <property type="match status" value="1"/>
</dbReference>
<evidence type="ECO:0000256" key="2">
    <source>
        <dbReference type="ARBA" id="ARBA00006825"/>
    </source>
</evidence>
<dbReference type="EMBL" id="JAUSVS010000001">
    <property type="protein sequence ID" value="MDQ0463023.1"/>
    <property type="molecule type" value="Genomic_DNA"/>
</dbReference>
<dbReference type="EC" id="1.1.1.267" evidence="9"/>
<reference evidence="13 14" key="1">
    <citation type="submission" date="2023-07" db="EMBL/GenBank/DDBJ databases">
        <title>Genomic Encyclopedia of Type Strains, Phase IV (KMG-IV): sequencing the most valuable type-strain genomes for metagenomic binning, comparative biology and taxonomic classification.</title>
        <authorList>
            <person name="Goeker M."/>
        </authorList>
    </citation>
    <scope>NUCLEOTIDE SEQUENCE [LARGE SCALE GENOMIC DNA]</scope>
    <source>
        <strain evidence="13 14">DSM 18695</strain>
    </source>
</reference>
<dbReference type="InterPro" id="IPR026877">
    <property type="entry name" value="DXPR_C"/>
</dbReference>
<sequence length="396" mass="41379">MSKPRTIVVLGSTGSVGVSTLDLLEQSGAEVEILALTAGRNVAKLAEQALKWRPRQAVIGDERLLPELRERLSGSGVGCAAGAAAVVEAAGQGADWVMSAIVGAAGLPPTLAAARAGSVVALANKESLVCAGPALLEIARRAGGTIIPVDSEHSAIFQVLQPACASRVAKLILTASGGPFRTWTREAMEGATPEQAVAHPNWSMGAKISVDSATMMNKGLEMIEASYLFETGPDRIDVLVHPQSIIHSMVEYEDGSTLAQLGAADMRTPIACAFSWPDRLPWPAPRMDLAAMGQLTFEAPDLERFPAIDLARSALRAGGMAPAAMNAANELAVAAFLDRRLGFLDIARAVSETLDRMNGQGDLAEGADDALETAMMTDASARRVAAQVLTGFQSRS</sequence>
<evidence type="ECO:0000256" key="7">
    <source>
        <dbReference type="ARBA" id="ARBA00023229"/>
    </source>
</evidence>
<evidence type="ECO:0000256" key="4">
    <source>
        <dbReference type="ARBA" id="ARBA00022857"/>
    </source>
</evidence>
<feature type="binding site" evidence="9">
    <location>
        <position position="176"/>
    </location>
    <ligand>
        <name>1-deoxy-D-xylulose 5-phosphate</name>
        <dbReference type="ChEBI" id="CHEBI:57792"/>
    </ligand>
</feature>
<feature type="binding site" evidence="9">
    <location>
        <position position="151"/>
    </location>
    <ligand>
        <name>1-deoxy-D-xylulose 5-phosphate</name>
        <dbReference type="ChEBI" id="CHEBI:57792"/>
    </ligand>
</feature>
<feature type="binding site" evidence="9">
    <location>
        <position position="152"/>
    </location>
    <ligand>
        <name>1-deoxy-D-xylulose 5-phosphate</name>
        <dbReference type="ChEBI" id="CHEBI:57792"/>
    </ligand>
</feature>
<feature type="binding site" evidence="9">
    <location>
        <position position="16"/>
    </location>
    <ligand>
        <name>NADPH</name>
        <dbReference type="ChEBI" id="CHEBI:57783"/>
    </ligand>
</feature>
<dbReference type="Proteomes" id="UP001228905">
    <property type="component" value="Unassembled WGS sequence"/>
</dbReference>
<gene>
    <name evidence="9" type="primary">dxr</name>
    <name evidence="13" type="ORF">QO010_000771</name>
</gene>
<evidence type="ECO:0000259" key="10">
    <source>
        <dbReference type="Pfam" id="PF02670"/>
    </source>
</evidence>
<comment type="catalytic activity">
    <reaction evidence="8">
        <text>2-C-methyl-D-erythritol 4-phosphate + NADP(+) = 1-deoxy-D-xylulose 5-phosphate + NADPH + H(+)</text>
        <dbReference type="Rhea" id="RHEA:13717"/>
        <dbReference type="ChEBI" id="CHEBI:15378"/>
        <dbReference type="ChEBI" id="CHEBI:57783"/>
        <dbReference type="ChEBI" id="CHEBI:57792"/>
        <dbReference type="ChEBI" id="CHEBI:58262"/>
        <dbReference type="ChEBI" id="CHEBI:58349"/>
        <dbReference type="EC" id="1.1.1.267"/>
    </reaction>
    <physiologicalReaction direction="right-to-left" evidence="8">
        <dbReference type="Rhea" id="RHEA:13719"/>
    </physiologicalReaction>
</comment>
<feature type="binding site" evidence="9">
    <location>
        <position position="221"/>
    </location>
    <ligand>
        <name>Mn(2+)</name>
        <dbReference type="ChEBI" id="CHEBI:29035"/>
    </ligand>
</feature>
<evidence type="ECO:0000313" key="13">
    <source>
        <dbReference type="EMBL" id="MDQ0463023.1"/>
    </source>
</evidence>
<feature type="binding site" evidence="9">
    <location>
        <position position="217"/>
    </location>
    <ligand>
        <name>1-deoxy-D-xylulose 5-phosphate</name>
        <dbReference type="ChEBI" id="CHEBI:57792"/>
    </ligand>
</feature>
<dbReference type="SUPFAM" id="SSF51735">
    <property type="entry name" value="NAD(P)-binding Rossmann-fold domains"/>
    <property type="match status" value="1"/>
</dbReference>
<evidence type="ECO:0000256" key="5">
    <source>
        <dbReference type="ARBA" id="ARBA00023002"/>
    </source>
</evidence>
<dbReference type="SUPFAM" id="SSF69055">
    <property type="entry name" value="1-deoxy-D-xylulose-5-phosphate reductoisomerase, C-terminal domain"/>
    <property type="match status" value="1"/>
</dbReference>
<protein>
    <recommendedName>
        <fullName evidence="9">1-deoxy-D-xylulose 5-phosphate reductoisomerase</fullName>
        <shortName evidence="9">DXP reductoisomerase</shortName>
        <ecNumber evidence="9">1.1.1.267</ecNumber>
    </recommendedName>
    <alternativeName>
        <fullName evidence="9">1-deoxyxylulose-5-phosphate reductoisomerase</fullName>
    </alternativeName>
    <alternativeName>
        <fullName evidence="9">2-C-methyl-D-erythritol 4-phosphate synthase</fullName>
    </alternativeName>
</protein>
<dbReference type="SUPFAM" id="SSF55347">
    <property type="entry name" value="Glyceraldehyde-3-phosphate dehydrogenase-like, C-terminal domain"/>
    <property type="match status" value="1"/>
</dbReference>
<feature type="binding site" evidence="9">
    <location>
        <position position="152"/>
    </location>
    <ligand>
        <name>Mn(2+)</name>
        <dbReference type="ChEBI" id="CHEBI:29035"/>
    </ligand>
</feature>
<feature type="binding site" evidence="9">
    <location>
        <position position="218"/>
    </location>
    <ligand>
        <name>1-deoxy-D-xylulose 5-phosphate</name>
        <dbReference type="ChEBI" id="CHEBI:57792"/>
    </ligand>
</feature>
<feature type="domain" description="1-deoxy-D-xylulose 5-phosphate reductoisomerase N-terminal" evidence="10">
    <location>
        <begin position="7"/>
        <end position="132"/>
    </location>
</feature>
<feature type="binding site" evidence="9">
    <location>
        <position position="150"/>
    </location>
    <ligand>
        <name>Mn(2+)</name>
        <dbReference type="ChEBI" id="CHEBI:29035"/>
    </ligand>
</feature>
<dbReference type="HAMAP" id="MF_00183">
    <property type="entry name" value="DXP_reductoisom"/>
    <property type="match status" value="1"/>
</dbReference>
<keyword evidence="7 9" id="KW-0414">Isoprene biosynthesis</keyword>
<feature type="binding site" evidence="9">
    <location>
        <position position="221"/>
    </location>
    <ligand>
        <name>1-deoxy-D-xylulose 5-phosphate</name>
        <dbReference type="ChEBI" id="CHEBI:57792"/>
    </ligand>
</feature>
<organism evidence="13 14">
    <name type="scientific">Caulobacter ginsengisoli</name>
    <dbReference type="NCBI Taxonomy" id="400775"/>
    <lineage>
        <taxon>Bacteria</taxon>
        <taxon>Pseudomonadati</taxon>
        <taxon>Pseudomonadota</taxon>
        <taxon>Alphaproteobacteria</taxon>
        <taxon>Caulobacterales</taxon>
        <taxon>Caulobacteraceae</taxon>
        <taxon>Caulobacter</taxon>
    </lineage>
</organism>
<feature type="domain" description="DXP reductoisomerase C-terminal" evidence="12">
    <location>
        <begin position="261"/>
        <end position="383"/>
    </location>
</feature>
<dbReference type="PANTHER" id="PTHR30525:SF0">
    <property type="entry name" value="1-DEOXY-D-XYLULOSE 5-PHOSPHATE REDUCTOISOMERASE, CHLOROPLASTIC"/>
    <property type="match status" value="1"/>
</dbReference>
<dbReference type="InterPro" id="IPR013644">
    <property type="entry name" value="DXP_reductoisomerase_C"/>
</dbReference>
<evidence type="ECO:0000313" key="14">
    <source>
        <dbReference type="Proteomes" id="UP001228905"/>
    </source>
</evidence>
<evidence type="ECO:0000256" key="1">
    <source>
        <dbReference type="ARBA" id="ARBA00005094"/>
    </source>
</evidence>
<dbReference type="Pfam" id="PF02670">
    <property type="entry name" value="DXP_reductoisom"/>
    <property type="match status" value="1"/>
</dbReference>
<dbReference type="Gene3D" id="1.10.1740.10">
    <property type="match status" value="1"/>
</dbReference>
<keyword evidence="3 9" id="KW-0479">Metal-binding</keyword>
<keyword evidence="5 9" id="KW-0560">Oxidoreductase</keyword>
<feature type="domain" description="1-deoxy-D-xylulose 5-phosphate reductoisomerase C-terminal" evidence="11">
    <location>
        <begin position="146"/>
        <end position="229"/>
    </location>
</feature>
<evidence type="ECO:0000256" key="8">
    <source>
        <dbReference type="ARBA" id="ARBA00048543"/>
    </source>
</evidence>
<evidence type="ECO:0000256" key="9">
    <source>
        <dbReference type="HAMAP-Rule" id="MF_00183"/>
    </source>
</evidence>
<feature type="binding site" evidence="9">
    <location>
        <position position="205"/>
    </location>
    <ligand>
        <name>NADPH</name>
        <dbReference type="ChEBI" id="CHEBI:57783"/>
    </ligand>
</feature>
<evidence type="ECO:0000259" key="11">
    <source>
        <dbReference type="Pfam" id="PF08436"/>
    </source>
</evidence>
<feature type="binding site" evidence="9">
    <location>
        <position position="13"/>
    </location>
    <ligand>
        <name>NADPH</name>
        <dbReference type="ChEBI" id="CHEBI:57783"/>
    </ligand>
</feature>